<protein>
    <recommendedName>
        <fullName evidence="3">Nudix hydrolase domain-containing protein</fullName>
    </recommendedName>
</protein>
<dbReference type="PROSITE" id="PS00893">
    <property type="entry name" value="NUDIX_BOX"/>
    <property type="match status" value="1"/>
</dbReference>
<comment type="caution">
    <text evidence="4">The sequence shown here is derived from an EMBL/GenBank/DDBJ whole genome shotgun (WGS) entry which is preliminary data.</text>
</comment>
<evidence type="ECO:0000256" key="1">
    <source>
        <dbReference type="ARBA" id="ARBA00022801"/>
    </source>
</evidence>
<dbReference type="GO" id="GO:0016787">
    <property type="term" value="F:hydrolase activity"/>
    <property type="evidence" value="ECO:0007669"/>
    <property type="project" value="UniProtKB-KW"/>
</dbReference>
<dbReference type="Gene3D" id="3.90.79.10">
    <property type="entry name" value="Nucleoside Triphosphate Pyrophosphohydrolase"/>
    <property type="match status" value="1"/>
</dbReference>
<proteinExistence type="inferred from homology"/>
<evidence type="ECO:0000313" key="5">
    <source>
        <dbReference type="Proteomes" id="UP001055712"/>
    </source>
</evidence>
<name>A0A9D4TPM5_CHLVU</name>
<evidence type="ECO:0000313" key="4">
    <source>
        <dbReference type="EMBL" id="KAI3430429.1"/>
    </source>
</evidence>
<dbReference type="InterPro" id="IPR000086">
    <property type="entry name" value="NUDIX_hydrolase_dom"/>
</dbReference>
<dbReference type="PANTHER" id="PTHR43736">
    <property type="entry name" value="ADP-RIBOSE PYROPHOSPHATASE"/>
    <property type="match status" value="1"/>
</dbReference>
<keyword evidence="5" id="KW-1185">Reference proteome</keyword>
<dbReference type="AlphaFoldDB" id="A0A9D4TPM5"/>
<dbReference type="InterPro" id="IPR015797">
    <property type="entry name" value="NUDIX_hydrolase-like_dom_sf"/>
</dbReference>
<evidence type="ECO:0000259" key="3">
    <source>
        <dbReference type="PROSITE" id="PS51462"/>
    </source>
</evidence>
<dbReference type="CDD" id="cd18873">
    <property type="entry name" value="NUDIX_NadM_like"/>
    <property type="match status" value="1"/>
</dbReference>
<accession>A0A9D4TPM5</accession>
<dbReference type="PANTHER" id="PTHR43736:SF5">
    <property type="entry name" value="NUDIX HYDROLASE DOMAIN-CONTAINING PROTEIN"/>
    <property type="match status" value="1"/>
</dbReference>
<dbReference type="SUPFAM" id="SSF55811">
    <property type="entry name" value="Nudix"/>
    <property type="match status" value="1"/>
</dbReference>
<dbReference type="PRINTS" id="PR00502">
    <property type="entry name" value="NUDIXFAMILY"/>
</dbReference>
<dbReference type="EMBL" id="SIDB01000007">
    <property type="protein sequence ID" value="KAI3430429.1"/>
    <property type="molecule type" value="Genomic_DNA"/>
</dbReference>
<feature type="domain" description="Nudix hydrolase" evidence="3">
    <location>
        <begin position="13"/>
        <end position="144"/>
    </location>
</feature>
<comment type="similarity">
    <text evidence="2">Belongs to the Nudix hydrolase family.</text>
</comment>
<dbReference type="Pfam" id="PF00293">
    <property type="entry name" value="NUDIX"/>
    <property type="match status" value="1"/>
</dbReference>
<reference evidence="4" key="1">
    <citation type="journal article" date="2019" name="Plant J.">
        <title>Chlorella vulgaris genome assembly and annotation reveals the molecular basis for metabolic acclimation to high light conditions.</title>
        <authorList>
            <person name="Cecchin M."/>
            <person name="Marcolungo L."/>
            <person name="Rossato M."/>
            <person name="Girolomoni L."/>
            <person name="Cosentino E."/>
            <person name="Cuine S."/>
            <person name="Li-Beisson Y."/>
            <person name="Delledonne M."/>
            <person name="Ballottari M."/>
        </authorList>
    </citation>
    <scope>NUCLEOTIDE SEQUENCE</scope>
    <source>
        <strain evidence="4">211/11P</strain>
    </source>
</reference>
<sequence length="197" mass="21185">MSSSSKFSYQYPRPSLTVDAVIVTGDTEPQLLLIKRKNDPFAGSWALPGGFVDENEALEAAAARELQEETGVDPSRVLLTQVGAFGDPGRDPRGWCISVAYAALVPSSSELQIQAAEAQLYKITEQLPPLAFDHKRIVRLAFRHLARADAVEGQAARVQQLLAAADRLHDHAGAASFPLEAVLAEVLQAREGPATEA</sequence>
<dbReference type="InterPro" id="IPR020476">
    <property type="entry name" value="Nudix_hydrolase"/>
</dbReference>
<reference evidence="4" key="2">
    <citation type="submission" date="2020-11" db="EMBL/GenBank/DDBJ databases">
        <authorList>
            <person name="Cecchin M."/>
            <person name="Marcolungo L."/>
            <person name="Rossato M."/>
            <person name="Girolomoni L."/>
            <person name="Cosentino E."/>
            <person name="Cuine S."/>
            <person name="Li-Beisson Y."/>
            <person name="Delledonne M."/>
            <person name="Ballottari M."/>
        </authorList>
    </citation>
    <scope>NUCLEOTIDE SEQUENCE</scope>
    <source>
        <strain evidence="4">211/11P</strain>
        <tissue evidence="4">Whole cell</tissue>
    </source>
</reference>
<dbReference type="PROSITE" id="PS51462">
    <property type="entry name" value="NUDIX"/>
    <property type="match status" value="1"/>
</dbReference>
<organism evidence="4 5">
    <name type="scientific">Chlorella vulgaris</name>
    <name type="common">Green alga</name>
    <dbReference type="NCBI Taxonomy" id="3077"/>
    <lineage>
        <taxon>Eukaryota</taxon>
        <taxon>Viridiplantae</taxon>
        <taxon>Chlorophyta</taxon>
        <taxon>core chlorophytes</taxon>
        <taxon>Trebouxiophyceae</taxon>
        <taxon>Chlorellales</taxon>
        <taxon>Chlorellaceae</taxon>
        <taxon>Chlorella clade</taxon>
        <taxon>Chlorella</taxon>
    </lineage>
</organism>
<evidence type="ECO:0000256" key="2">
    <source>
        <dbReference type="RuleBase" id="RU003476"/>
    </source>
</evidence>
<keyword evidence="1 2" id="KW-0378">Hydrolase</keyword>
<dbReference type="InterPro" id="IPR020084">
    <property type="entry name" value="NUDIX_hydrolase_CS"/>
</dbReference>
<gene>
    <name evidence="4" type="ORF">D9Q98_005024</name>
</gene>
<dbReference type="Proteomes" id="UP001055712">
    <property type="component" value="Unassembled WGS sequence"/>
</dbReference>
<dbReference type="OrthoDB" id="447842at2759"/>